<evidence type="ECO:0000259" key="11">
    <source>
        <dbReference type="PROSITE" id="PS51384"/>
    </source>
</evidence>
<keyword evidence="9" id="KW-0812">Transmembrane</keyword>
<keyword evidence="4" id="KW-0479">Metal-binding</keyword>
<dbReference type="InterPro" id="IPR017927">
    <property type="entry name" value="FAD-bd_FR_type"/>
</dbReference>
<dbReference type="InterPro" id="IPR005804">
    <property type="entry name" value="FA_desaturase_dom"/>
</dbReference>
<dbReference type="InterPro" id="IPR012675">
    <property type="entry name" value="Beta-grasp_dom_sf"/>
</dbReference>
<dbReference type="PROSITE" id="PS00197">
    <property type="entry name" value="2FE2S_FER_1"/>
    <property type="match status" value="1"/>
</dbReference>
<reference evidence="12" key="1">
    <citation type="journal article" date="2014" name="Int. J. Syst. Evol. Microbiol.">
        <title>Complete genome of a new Firmicutes species belonging to the dominant human colonic microbiota ('Ruminococcus bicirculans') reveals two chromosomes and a selective capacity to utilize plant glucans.</title>
        <authorList>
            <consortium name="NISC Comparative Sequencing Program"/>
            <person name="Wegmann U."/>
            <person name="Louis P."/>
            <person name="Goesmann A."/>
            <person name="Henrissat B."/>
            <person name="Duncan S.H."/>
            <person name="Flint H.J."/>
        </authorList>
    </citation>
    <scope>NUCLEOTIDE SEQUENCE</scope>
    <source>
        <strain evidence="12">VKM Ac-1246</strain>
    </source>
</reference>
<dbReference type="PANTHER" id="PTHR47354:SF8">
    <property type="entry name" value="1,2-PHENYLACETYL-COA EPOXIDASE, SUBUNIT E"/>
    <property type="match status" value="1"/>
</dbReference>
<dbReference type="Proteomes" id="UP001142292">
    <property type="component" value="Unassembled WGS sequence"/>
</dbReference>
<evidence type="ECO:0000256" key="7">
    <source>
        <dbReference type="ARBA" id="ARBA00023004"/>
    </source>
</evidence>
<keyword evidence="7" id="KW-0408">Iron</keyword>
<feature type="domain" description="FAD-binding FR-type" evidence="11">
    <location>
        <begin position="293"/>
        <end position="397"/>
    </location>
</feature>
<organism evidence="12 13">
    <name type="scientific">Nocardioides luteus</name>
    <dbReference type="NCBI Taxonomy" id="1844"/>
    <lineage>
        <taxon>Bacteria</taxon>
        <taxon>Bacillati</taxon>
        <taxon>Actinomycetota</taxon>
        <taxon>Actinomycetes</taxon>
        <taxon>Propionibacteriales</taxon>
        <taxon>Nocardioidaceae</taxon>
        <taxon>Nocardioides</taxon>
    </lineage>
</organism>
<dbReference type="Pfam" id="PF00970">
    <property type="entry name" value="FAD_binding_6"/>
    <property type="match status" value="1"/>
</dbReference>
<evidence type="ECO:0000256" key="5">
    <source>
        <dbReference type="ARBA" id="ARBA00022827"/>
    </source>
</evidence>
<dbReference type="Pfam" id="PF00175">
    <property type="entry name" value="NAD_binding_1"/>
    <property type="match status" value="1"/>
</dbReference>
<keyword evidence="2" id="KW-0285">Flavoprotein</keyword>
<dbReference type="Pfam" id="PF00487">
    <property type="entry name" value="FA_desaturase"/>
    <property type="match status" value="1"/>
</dbReference>
<dbReference type="Gene3D" id="3.40.50.80">
    <property type="entry name" value="Nucleotide-binding domain of ferredoxin-NADP reductase (FNR) module"/>
    <property type="match status" value="1"/>
</dbReference>
<dbReference type="CDD" id="cd06214">
    <property type="entry name" value="PA_degradation_oxidoreductase_like"/>
    <property type="match status" value="1"/>
</dbReference>
<keyword evidence="6" id="KW-0560">Oxidoreductase</keyword>
<dbReference type="SUPFAM" id="SSF54292">
    <property type="entry name" value="2Fe-2S ferredoxin-like"/>
    <property type="match status" value="1"/>
</dbReference>
<dbReference type="InterPro" id="IPR036010">
    <property type="entry name" value="2Fe-2S_ferredoxin-like_sf"/>
</dbReference>
<sequence length="633" mass="70345">MAWPTLALYLGTLGLFGLEMAGALVWGWSRWLTVPMGAAVTFLMFSVLHEATHHAVSTNTRLNNALGHASVPLVVPWATFPLVQFLHIEHHRNTNEPKSVDPDKWCDEGPAWQFPLRWATIDIWYVVYYLRRIRDRPRREVATMVLVFAAVFGAFAAVAMAGYGQELLWAWFIPQRLGITILAWWFDYLPHHGLTRTQREDKYQATRVRVGGEDLLTPLFVYQNYHLVHHLHPSIPFYRYVRAWRRNEQAYLDRNAAISTWFGRSLTASEYRTWRRLTDELAPHTVDGPGRRPVFHPLRVSAVEQVTADSAAITFDVPADLAEEYRYVQGQHITLRAVVGGVELRRSYSIIEPVSTGRLRVAVKQVEGGAFSTYVNESLTVGDVLDVMTPTGSFNVHLDAEQERHHVAVVAGSGITPMMSTIATTLATEPRSRFTLIYGNRTTASTMFDADIRAWQEQYGDRLTVHRVLSREAGADLPGRITPDLVARLVPDRHEVSAWFLCGPQAMVEEVEAALAPVAEGEVLSEVFHLEGAASTVDVDIASEVSVSVDGVESTFTLASTGESILDAALQAGIDPPYSCAGGACGTCRAKVLLGKAVMDQNHALDDEQVAAGYVLTCQAHPVSEEIRLDYDA</sequence>
<proteinExistence type="predicted"/>
<evidence type="ECO:0000256" key="4">
    <source>
        <dbReference type="ARBA" id="ARBA00022723"/>
    </source>
</evidence>
<keyword evidence="9" id="KW-0472">Membrane</keyword>
<dbReference type="InterPro" id="IPR008333">
    <property type="entry name" value="Cbr1-like_FAD-bd_dom"/>
</dbReference>
<dbReference type="InterPro" id="IPR006058">
    <property type="entry name" value="2Fe2S_fd_BS"/>
</dbReference>
<keyword evidence="13" id="KW-1185">Reference proteome</keyword>
<protein>
    <submittedName>
        <fullName evidence="12">Electron transfer protein FdxB</fullName>
    </submittedName>
</protein>
<dbReference type="CDD" id="cd00207">
    <property type="entry name" value="fer2"/>
    <property type="match status" value="1"/>
</dbReference>
<dbReference type="InterPro" id="IPR001433">
    <property type="entry name" value="OxRdtase_FAD/NAD-bd"/>
</dbReference>
<evidence type="ECO:0000259" key="10">
    <source>
        <dbReference type="PROSITE" id="PS51085"/>
    </source>
</evidence>
<dbReference type="Gene3D" id="3.10.20.30">
    <property type="match status" value="1"/>
</dbReference>
<evidence type="ECO:0000256" key="2">
    <source>
        <dbReference type="ARBA" id="ARBA00022630"/>
    </source>
</evidence>
<dbReference type="Gene3D" id="2.40.30.10">
    <property type="entry name" value="Translation factors"/>
    <property type="match status" value="1"/>
</dbReference>
<dbReference type="SUPFAM" id="SSF52343">
    <property type="entry name" value="Ferredoxin reductase-like, C-terminal NADP-linked domain"/>
    <property type="match status" value="1"/>
</dbReference>
<dbReference type="PANTHER" id="PTHR47354">
    <property type="entry name" value="NADH OXIDOREDUCTASE HCR"/>
    <property type="match status" value="1"/>
</dbReference>
<keyword evidence="5" id="KW-0274">FAD</keyword>
<dbReference type="Pfam" id="PF00111">
    <property type="entry name" value="Fer2"/>
    <property type="match status" value="1"/>
</dbReference>
<evidence type="ECO:0000313" key="13">
    <source>
        <dbReference type="Proteomes" id="UP001142292"/>
    </source>
</evidence>
<dbReference type="SUPFAM" id="SSF63380">
    <property type="entry name" value="Riboflavin synthase domain-like"/>
    <property type="match status" value="1"/>
</dbReference>
<dbReference type="InterPro" id="IPR017938">
    <property type="entry name" value="Riboflavin_synthase-like_b-brl"/>
</dbReference>
<evidence type="ECO:0000256" key="9">
    <source>
        <dbReference type="SAM" id="Phobius"/>
    </source>
</evidence>
<dbReference type="InterPro" id="IPR039261">
    <property type="entry name" value="FNR_nucleotide-bd"/>
</dbReference>
<gene>
    <name evidence="12" type="primary">fdxB</name>
    <name evidence="12" type="ORF">GCM10017579_43990</name>
</gene>
<evidence type="ECO:0000256" key="6">
    <source>
        <dbReference type="ARBA" id="ARBA00023002"/>
    </source>
</evidence>
<name>A0ABQ5T1K4_9ACTN</name>
<comment type="cofactor">
    <cofactor evidence="1">
        <name>FAD</name>
        <dbReference type="ChEBI" id="CHEBI:57692"/>
    </cofactor>
</comment>
<keyword evidence="3" id="KW-0001">2Fe-2S</keyword>
<dbReference type="PROSITE" id="PS51384">
    <property type="entry name" value="FAD_FR"/>
    <property type="match status" value="1"/>
</dbReference>
<dbReference type="InterPro" id="IPR001041">
    <property type="entry name" value="2Fe-2S_ferredoxin-type"/>
</dbReference>
<evidence type="ECO:0000313" key="12">
    <source>
        <dbReference type="EMBL" id="GLJ70363.1"/>
    </source>
</evidence>
<dbReference type="EMBL" id="BSEL01000011">
    <property type="protein sequence ID" value="GLJ70363.1"/>
    <property type="molecule type" value="Genomic_DNA"/>
</dbReference>
<keyword evidence="9" id="KW-1133">Transmembrane helix</keyword>
<dbReference type="PROSITE" id="PS51085">
    <property type="entry name" value="2FE2S_FER_2"/>
    <property type="match status" value="1"/>
</dbReference>
<dbReference type="InterPro" id="IPR050415">
    <property type="entry name" value="MRET"/>
</dbReference>
<evidence type="ECO:0000256" key="1">
    <source>
        <dbReference type="ARBA" id="ARBA00001974"/>
    </source>
</evidence>
<evidence type="ECO:0000256" key="8">
    <source>
        <dbReference type="ARBA" id="ARBA00023014"/>
    </source>
</evidence>
<evidence type="ECO:0000256" key="3">
    <source>
        <dbReference type="ARBA" id="ARBA00022714"/>
    </source>
</evidence>
<feature type="transmembrane region" description="Helical" evidence="9">
    <location>
        <begin position="31"/>
        <end position="48"/>
    </location>
</feature>
<feature type="transmembrane region" description="Helical" evidence="9">
    <location>
        <begin position="141"/>
        <end position="163"/>
    </location>
</feature>
<feature type="domain" description="2Fe-2S ferredoxin-type" evidence="10">
    <location>
        <begin position="543"/>
        <end position="633"/>
    </location>
</feature>
<comment type="caution">
    <text evidence="12">The sequence shown here is derived from an EMBL/GenBank/DDBJ whole genome shotgun (WGS) entry which is preliminary data.</text>
</comment>
<accession>A0ABQ5T1K4</accession>
<keyword evidence="8" id="KW-0411">Iron-sulfur</keyword>
<reference evidence="12" key="2">
    <citation type="submission" date="2023-01" db="EMBL/GenBank/DDBJ databases">
        <authorList>
            <person name="Sun Q."/>
            <person name="Evtushenko L."/>
        </authorList>
    </citation>
    <scope>NUCLEOTIDE SEQUENCE</scope>
    <source>
        <strain evidence="12">VKM Ac-1246</strain>
    </source>
</reference>